<dbReference type="GeneID" id="112283261"/>
<accession>A0A2K1KEF1</accession>
<dbReference type="Proteomes" id="UP000006727">
    <property type="component" value="Chromosome 6"/>
</dbReference>
<feature type="region of interest" description="Disordered" evidence="1">
    <location>
        <begin position="71"/>
        <end position="166"/>
    </location>
</feature>
<sequence length="296" mass="31548">MVVFKMDVLAVGQVVGTVRVGVESACGRREAVAVCSNGKKPQGRVIVSAERLKKWPSVRVGAPSSLGSLGVRCSATSGGDDEPKKSYDLNEVIERVTHEEENQLPEEEKDTPEPLPEGEPSPFSPAIDTDDTDDQAFQGEGVSKDSLVMPPRADATHEGAASSSIGEGLGVNDISAIPSTPVGGNAKSRDWRVYMSNGGEPDMDLSPSLEKASDIGTHSEHQKEMFGSSEATCDEESSFMAEEGILEQDGGNSVDDYKLRAHIFEESAVFFSALKDRGTHSYCNAANSFTTSDLVD</sequence>
<evidence type="ECO:0000313" key="3">
    <source>
        <dbReference type="EnsemblPlants" id="Pp3c6_5340V3.1"/>
    </source>
</evidence>
<dbReference type="EnsemblPlants" id="Pp3c6_5340V3.1">
    <property type="protein sequence ID" value="Pp3c6_5340V3.1"/>
    <property type="gene ID" value="Pp3c6_5340"/>
</dbReference>
<dbReference type="PaxDb" id="3218-PP1S180_121V6.1"/>
<proteinExistence type="predicted"/>
<feature type="compositionally biased region" description="Pro residues" evidence="1">
    <location>
        <begin position="113"/>
        <end position="123"/>
    </location>
</feature>
<evidence type="ECO:0000313" key="4">
    <source>
        <dbReference type="Proteomes" id="UP000006727"/>
    </source>
</evidence>
<feature type="compositionally biased region" description="Basic and acidic residues" evidence="1">
    <location>
        <begin position="81"/>
        <end position="101"/>
    </location>
</feature>
<dbReference type="PANTHER" id="PTHR37758">
    <property type="entry name" value="OS03G0334300 PROTEIN"/>
    <property type="match status" value="1"/>
</dbReference>
<dbReference type="EMBL" id="ABEU02000006">
    <property type="protein sequence ID" value="PNR52156.1"/>
    <property type="molecule type" value="Genomic_DNA"/>
</dbReference>
<gene>
    <name evidence="3" type="primary">LOC112283261</name>
    <name evidence="2" type="ORF">PHYPA_008530</name>
</gene>
<reference evidence="2 4" key="1">
    <citation type="journal article" date="2008" name="Science">
        <title>The Physcomitrella genome reveals evolutionary insights into the conquest of land by plants.</title>
        <authorList>
            <person name="Rensing S."/>
            <person name="Lang D."/>
            <person name="Zimmer A."/>
            <person name="Terry A."/>
            <person name="Salamov A."/>
            <person name="Shapiro H."/>
            <person name="Nishiyama T."/>
            <person name="Perroud P.-F."/>
            <person name="Lindquist E."/>
            <person name="Kamisugi Y."/>
            <person name="Tanahashi T."/>
            <person name="Sakakibara K."/>
            <person name="Fujita T."/>
            <person name="Oishi K."/>
            <person name="Shin-I T."/>
            <person name="Kuroki Y."/>
            <person name="Toyoda A."/>
            <person name="Suzuki Y."/>
            <person name="Hashimoto A."/>
            <person name="Yamaguchi K."/>
            <person name="Sugano A."/>
            <person name="Kohara Y."/>
            <person name="Fujiyama A."/>
            <person name="Anterola A."/>
            <person name="Aoki S."/>
            <person name="Ashton N."/>
            <person name="Barbazuk W.B."/>
            <person name="Barker E."/>
            <person name="Bennetzen J."/>
            <person name="Bezanilla M."/>
            <person name="Blankenship R."/>
            <person name="Cho S.H."/>
            <person name="Dutcher S."/>
            <person name="Estelle M."/>
            <person name="Fawcett J.A."/>
            <person name="Gundlach H."/>
            <person name="Hanada K."/>
            <person name="Heyl A."/>
            <person name="Hicks K.A."/>
            <person name="Hugh J."/>
            <person name="Lohr M."/>
            <person name="Mayer K."/>
            <person name="Melkozernov A."/>
            <person name="Murata T."/>
            <person name="Nelson D."/>
            <person name="Pils B."/>
            <person name="Prigge M."/>
            <person name="Reiss B."/>
            <person name="Renner T."/>
            <person name="Rombauts S."/>
            <person name="Rushton P."/>
            <person name="Sanderfoot A."/>
            <person name="Schween G."/>
            <person name="Shiu S.-H."/>
            <person name="Stueber K."/>
            <person name="Theodoulou F.L."/>
            <person name="Tu H."/>
            <person name="Van de Peer Y."/>
            <person name="Verrier P.J."/>
            <person name="Waters E."/>
            <person name="Wood A."/>
            <person name="Yang L."/>
            <person name="Cove D."/>
            <person name="Cuming A."/>
            <person name="Hasebe M."/>
            <person name="Lucas S."/>
            <person name="Mishler D.B."/>
            <person name="Reski R."/>
            <person name="Grigoriev I."/>
            <person name="Quatrano R.S."/>
            <person name="Boore J.L."/>
        </authorList>
    </citation>
    <scope>NUCLEOTIDE SEQUENCE [LARGE SCALE GENOMIC DNA]</scope>
    <source>
        <strain evidence="3 4">cv. Gransden 2004</strain>
    </source>
</reference>
<keyword evidence="4" id="KW-1185">Reference proteome</keyword>
<reference evidence="3" key="3">
    <citation type="submission" date="2020-12" db="UniProtKB">
        <authorList>
            <consortium name="EnsemblPlants"/>
        </authorList>
    </citation>
    <scope>IDENTIFICATION</scope>
</reference>
<name>A0A2K1KEF1_PHYPA</name>
<dbReference type="EnsemblPlants" id="Pp3c6_5340V3.2">
    <property type="protein sequence ID" value="Pp3c6_5340V3.2"/>
    <property type="gene ID" value="Pp3c6_5340"/>
</dbReference>
<dbReference type="Gramene" id="Pp3c6_5340V3.1">
    <property type="protein sequence ID" value="Pp3c6_5340V3.1"/>
    <property type="gene ID" value="Pp3c6_5340"/>
</dbReference>
<evidence type="ECO:0000256" key="1">
    <source>
        <dbReference type="SAM" id="MobiDB-lite"/>
    </source>
</evidence>
<dbReference type="PANTHER" id="PTHR37758:SF1">
    <property type="entry name" value="OS03G0334300 PROTEIN"/>
    <property type="match status" value="1"/>
</dbReference>
<organism evidence="2">
    <name type="scientific">Physcomitrium patens</name>
    <name type="common">Spreading-leaved earth moss</name>
    <name type="synonym">Physcomitrella patens</name>
    <dbReference type="NCBI Taxonomy" id="3218"/>
    <lineage>
        <taxon>Eukaryota</taxon>
        <taxon>Viridiplantae</taxon>
        <taxon>Streptophyta</taxon>
        <taxon>Embryophyta</taxon>
        <taxon>Bryophyta</taxon>
        <taxon>Bryophytina</taxon>
        <taxon>Bryopsida</taxon>
        <taxon>Funariidae</taxon>
        <taxon>Funariales</taxon>
        <taxon>Funariaceae</taxon>
        <taxon>Physcomitrium</taxon>
    </lineage>
</organism>
<dbReference type="AlphaFoldDB" id="A0A2K1KEF1"/>
<dbReference type="OrthoDB" id="10470570at2759"/>
<dbReference type="Gramene" id="Pp3c6_5340V3.2">
    <property type="protein sequence ID" value="Pp3c6_5340V3.2"/>
    <property type="gene ID" value="Pp3c6_5340"/>
</dbReference>
<reference evidence="2 4" key="2">
    <citation type="journal article" date="2018" name="Plant J.">
        <title>The Physcomitrella patens chromosome-scale assembly reveals moss genome structure and evolution.</title>
        <authorList>
            <person name="Lang D."/>
            <person name="Ullrich K.K."/>
            <person name="Murat F."/>
            <person name="Fuchs J."/>
            <person name="Jenkins J."/>
            <person name="Haas F.B."/>
            <person name="Piednoel M."/>
            <person name="Gundlach H."/>
            <person name="Van Bel M."/>
            <person name="Meyberg R."/>
            <person name="Vives C."/>
            <person name="Morata J."/>
            <person name="Symeonidi A."/>
            <person name="Hiss M."/>
            <person name="Muchero W."/>
            <person name="Kamisugi Y."/>
            <person name="Saleh O."/>
            <person name="Blanc G."/>
            <person name="Decker E.L."/>
            <person name="van Gessel N."/>
            <person name="Grimwood J."/>
            <person name="Hayes R.D."/>
            <person name="Graham S.W."/>
            <person name="Gunter L.E."/>
            <person name="McDaniel S.F."/>
            <person name="Hoernstein S.N.W."/>
            <person name="Larsson A."/>
            <person name="Li F.W."/>
            <person name="Perroud P.F."/>
            <person name="Phillips J."/>
            <person name="Ranjan P."/>
            <person name="Rokshar D.S."/>
            <person name="Rothfels C.J."/>
            <person name="Schneider L."/>
            <person name="Shu S."/>
            <person name="Stevenson D.W."/>
            <person name="Thummler F."/>
            <person name="Tillich M."/>
            <person name="Villarreal Aguilar J.C."/>
            <person name="Widiez T."/>
            <person name="Wong G.K."/>
            <person name="Wymore A."/>
            <person name="Zhang Y."/>
            <person name="Zimmer A.D."/>
            <person name="Quatrano R.S."/>
            <person name="Mayer K.F.X."/>
            <person name="Goodstein D."/>
            <person name="Casacuberta J.M."/>
            <person name="Vandepoele K."/>
            <person name="Reski R."/>
            <person name="Cuming A.C."/>
            <person name="Tuskan G.A."/>
            <person name="Maumus F."/>
            <person name="Salse J."/>
            <person name="Schmutz J."/>
            <person name="Rensing S.A."/>
        </authorList>
    </citation>
    <scope>NUCLEOTIDE SEQUENCE [LARGE SCALE GENOMIC DNA]</scope>
    <source>
        <strain evidence="3 4">cv. Gransden 2004</strain>
    </source>
</reference>
<evidence type="ECO:0000313" key="2">
    <source>
        <dbReference type="EMBL" id="PNR52156.1"/>
    </source>
</evidence>
<dbReference type="RefSeq" id="XP_024377525.1">
    <property type="nucleotide sequence ID" value="XM_024521757.2"/>
</dbReference>
<protein>
    <submittedName>
        <fullName evidence="2 3">Uncharacterized protein</fullName>
    </submittedName>
</protein>